<dbReference type="EMBL" id="CACTIH010007308">
    <property type="protein sequence ID" value="CAA3008913.1"/>
    <property type="molecule type" value="Genomic_DNA"/>
</dbReference>
<organism evidence="5 6">
    <name type="scientific">Olea europaea subsp. europaea</name>
    <dbReference type="NCBI Taxonomy" id="158383"/>
    <lineage>
        <taxon>Eukaryota</taxon>
        <taxon>Viridiplantae</taxon>
        <taxon>Streptophyta</taxon>
        <taxon>Embryophyta</taxon>
        <taxon>Tracheophyta</taxon>
        <taxon>Spermatophyta</taxon>
        <taxon>Magnoliopsida</taxon>
        <taxon>eudicotyledons</taxon>
        <taxon>Gunneridae</taxon>
        <taxon>Pentapetalae</taxon>
        <taxon>asterids</taxon>
        <taxon>lamiids</taxon>
        <taxon>Lamiales</taxon>
        <taxon>Oleaceae</taxon>
        <taxon>Oleeae</taxon>
        <taxon>Olea</taxon>
    </lineage>
</organism>
<dbReference type="InterPro" id="IPR017907">
    <property type="entry name" value="Znf_RING_CS"/>
</dbReference>
<dbReference type="FunFam" id="3.30.420.10:FF:000076">
    <property type="entry name" value="RBR-type E3 ubiquitin transferase"/>
    <property type="match status" value="1"/>
</dbReference>
<proteinExistence type="predicted"/>
<evidence type="ECO:0000256" key="2">
    <source>
        <dbReference type="ARBA" id="ARBA00022771"/>
    </source>
</evidence>
<feature type="domain" description="RNase H type-1" evidence="4">
    <location>
        <begin position="143"/>
        <end position="256"/>
    </location>
</feature>
<dbReference type="SUPFAM" id="SSF57850">
    <property type="entry name" value="RING/U-box"/>
    <property type="match status" value="1"/>
</dbReference>
<dbReference type="Gramene" id="OE9A014189T1">
    <property type="protein sequence ID" value="OE9A014189C1"/>
    <property type="gene ID" value="OE9A014189"/>
</dbReference>
<dbReference type="GO" id="GO:0004523">
    <property type="term" value="F:RNA-DNA hybrid ribonuclease activity"/>
    <property type="evidence" value="ECO:0007669"/>
    <property type="project" value="InterPro"/>
</dbReference>
<comment type="caution">
    <text evidence="5">The sequence shown here is derived from an EMBL/GenBank/DDBJ whole genome shotgun (WGS) entry which is preliminary data.</text>
</comment>
<dbReference type="PROSITE" id="PS00518">
    <property type="entry name" value="ZF_RING_1"/>
    <property type="match status" value="1"/>
</dbReference>
<keyword evidence="2" id="KW-0863">Zinc-finger</keyword>
<keyword evidence="1" id="KW-0479">Metal-binding</keyword>
<gene>
    <name evidence="5" type="ORF">OLEA9_A014189</name>
</gene>
<evidence type="ECO:0000313" key="6">
    <source>
        <dbReference type="Proteomes" id="UP000594638"/>
    </source>
</evidence>
<dbReference type="GO" id="GO:0003676">
    <property type="term" value="F:nucleic acid binding"/>
    <property type="evidence" value="ECO:0007669"/>
    <property type="project" value="InterPro"/>
</dbReference>
<keyword evidence="3" id="KW-0862">Zinc</keyword>
<accession>A0A8S0TVV0</accession>
<evidence type="ECO:0000256" key="3">
    <source>
        <dbReference type="ARBA" id="ARBA00022833"/>
    </source>
</evidence>
<evidence type="ECO:0000313" key="5">
    <source>
        <dbReference type="EMBL" id="CAA3008913.1"/>
    </source>
</evidence>
<evidence type="ECO:0000259" key="4">
    <source>
        <dbReference type="Pfam" id="PF13456"/>
    </source>
</evidence>
<protein>
    <submittedName>
        <fullName evidence="5">Uncharacterized membrane protein At1g16860</fullName>
    </submittedName>
</protein>
<reference evidence="5 6" key="1">
    <citation type="submission" date="2019-12" db="EMBL/GenBank/DDBJ databases">
        <authorList>
            <person name="Alioto T."/>
            <person name="Alioto T."/>
            <person name="Gomez Garrido J."/>
        </authorList>
    </citation>
    <scope>NUCLEOTIDE SEQUENCE [LARGE SCALE GENOMIC DNA]</scope>
</reference>
<dbReference type="SUPFAM" id="SSF53098">
    <property type="entry name" value="Ribonuclease H-like"/>
    <property type="match status" value="1"/>
</dbReference>
<dbReference type="Pfam" id="PF13456">
    <property type="entry name" value="RVT_3"/>
    <property type="match status" value="1"/>
</dbReference>
<dbReference type="Gene3D" id="3.30.420.10">
    <property type="entry name" value="Ribonuclease H-like superfamily/Ribonuclease H"/>
    <property type="match status" value="1"/>
</dbReference>
<keyword evidence="6" id="KW-1185">Reference proteome</keyword>
<evidence type="ECO:0000256" key="1">
    <source>
        <dbReference type="ARBA" id="ARBA00022723"/>
    </source>
</evidence>
<dbReference type="InterPro" id="IPR002156">
    <property type="entry name" value="RNaseH_domain"/>
</dbReference>
<dbReference type="InterPro" id="IPR036397">
    <property type="entry name" value="RNaseH_sf"/>
</dbReference>
<name>A0A8S0TVV0_OLEEU</name>
<dbReference type="InterPro" id="IPR012337">
    <property type="entry name" value="RNaseH-like_sf"/>
</dbReference>
<dbReference type="Proteomes" id="UP000594638">
    <property type="component" value="Unassembled WGS sequence"/>
</dbReference>
<dbReference type="OrthoDB" id="9977870at2759"/>
<sequence length="305" mass="34526">MAAEDFESDLDLAFNLQLQEAITASISASFSPPKSQLISTTKNDEFLSFTTKSSELLKFEQELNDRAVSEAEFKRIRDDLHIRIHDHRVANEMMTIPEDQWQESGERFERPYGEGSSNGGSEEIFRVYAKGLVELYLPKEIILGGIGVAICDSKDELLFELRKPVLGNGMNRQSVEMKALIEGLNAAKDLGLNRVVFYCDYLPIFNYVTGQWTPKRPKVKAIVNQMALLREKFLYCQPSVVARNDVKFAFKLAREAIVSQVNKSAESSGTINSFETCVICLEDKNVGHIFSVDDCMHRYCFSCMK</sequence>
<dbReference type="AlphaFoldDB" id="A0A8S0TVV0"/>
<dbReference type="GO" id="GO:0008270">
    <property type="term" value="F:zinc ion binding"/>
    <property type="evidence" value="ECO:0007669"/>
    <property type="project" value="UniProtKB-KW"/>
</dbReference>